<keyword evidence="4" id="KW-1185">Reference proteome</keyword>
<feature type="compositionally biased region" description="Low complexity" evidence="1">
    <location>
        <begin position="260"/>
        <end position="269"/>
    </location>
</feature>
<feature type="compositionally biased region" description="Polar residues" evidence="1">
    <location>
        <begin position="787"/>
        <end position="805"/>
    </location>
</feature>
<comment type="caution">
    <text evidence="3">The sequence shown here is derived from an EMBL/GenBank/DDBJ whole genome shotgun (WGS) entry which is preliminary data.</text>
</comment>
<feature type="domain" description="CBM21" evidence="2">
    <location>
        <begin position="587"/>
        <end position="696"/>
    </location>
</feature>
<feature type="compositionally biased region" description="Polar residues" evidence="1">
    <location>
        <begin position="399"/>
        <end position="409"/>
    </location>
</feature>
<feature type="region of interest" description="Disordered" evidence="1">
    <location>
        <begin position="543"/>
        <end position="568"/>
    </location>
</feature>
<evidence type="ECO:0000313" key="4">
    <source>
        <dbReference type="Proteomes" id="UP001182556"/>
    </source>
</evidence>
<dbReference type="InterPro" id="IPR005036">
    <property type="entry name" value="CBM21_dom"/>
</dbReference>
<feature type="compositionally biased region" description="Polar residues" evidence="1">
    <location>
        <begin position="545"/>
        <end position="556"/>
    </location>
</feature>
<dbReference type="Pfam" id="PF03370">
    <property type="entry name" value="CBM_21"/>
    <property type="match status" value="1"/>
</dbReference>
<dbReference type="AlphaFoldDB" id="A0AAD9L924"/>
<feature type="compositionally biased region" description="Low complexity" evidence="1">
    <location>
        <begin position="410"/>
        <end position="424"/>
    </location>
</feature>
<feature type="compositionally biased region" description="Low complexity" evidence="1">
    <location>
        <begin position="1066"/>
        <end position="1080"/>
    </location>
</feature>
<dbReference type="InterPro" id="IPR050782">
    <property type="entry name" value="PP1_regulatory_subunit_3"/>
</dbReference>
<feature type="region of interest" description="Disordered" evidence="1">
    <location>
        <begin position="752"/>
        <end position="805"/>
    </location>
</feature>
<dbReference type="InterPro" id="IPR038175">
    <property type="entry name" value="CBM21_dom_sf"/>
</dbReference>
<dbReference type="GO" id="GO:2001069">
    <property type="term" value="F:glycogen binding"/>
    <property type="evidence" value="ECO:0007669"/>
    <property type="project" value="TreeGrafter"/>
</dbReference>
<dbReference type="GO" id="GO:0005979">
    <property type="term" value="P:regulation of glycogen biosynthetic process"/>
    <property type="evidence" value="ECO:0007669"/>
    <property type="project" value="TreeGrafter"/>
</dbReference>
<dbReference type="Proteomes" id="UP001182556">
    <property type="component" value="Unassembled WGS sequence"/>
</dbReference>
<dbReference type="Gene3D" id="2.60.40.2440">
    <property type="entry name" value="Carbohydrate binding type-21 domain"/>
    <property type="match status" value="1"/>
</dbReference>
<proteinExistence type="predicted"/>
<reference evidence="3" key="1">
    <citation type="submission" date="2023-02" db="EMBL/GenBank/DDBJ databases">
        <title>Identification and recombinant expression of a fungal hydrolase from Papiliotrema laurentii that hydrolyzes apple cutin and clears colloidal polyester polyurethane.</title>
        <authorList>
            <consortium name="DOE Joint Genome Institute"/>
            <person name="Roman V.A."/>
            <person name="Bojanowski C."/>
            <person name="Crable B.R."/>
            <person name="Wagner D.N."/>
            <person name="Hung C.S."/>
            <person name="Nadeau L.J."/>
            <person name="Schratz L."/>
            <person name="Haridas S."/>
            <person name="Pangilinan J."/>
            <person name="Lipzen A."/>
            <person name="Na H."/>
            <person name="Yan M."/>
            <person name="Ng V."/>
            <person name="Grigoriev I.V."/>
            <person name="Spatafora J.W."/>
            <person name="Barlow D."/>
            <person name="Biffinger J."/>
            <person name="Kelley-Loughnane N."/>
            <person name="Varaljay V.A."/>
            <person name="Crookes-Goodson W.J."/>
        </authorList>
    </citation>
    <scope>NUCLEOTIDE SEQUENCE</scope>
    <source>
        <strain evidence="3">5307AH</strain>
    </source>
</reference>
<name>A0AAD9L924_PAPLA</name>
<dbReference type="PANTHER" id="PTHR12307">
    <property type="entry name" value="PROTEIN PHOSPHATASE 1 REGULATORY SUBUNIT"/>
    <property type="match status" value="1"/>
</dbReference>
<feature type="region of interest" description="Disordered" evidence="1">
    <location>
        <begin position="237"/>
        <end position="277"/>
    </location>
</feature>
<dbReference type="EMBL" id="JAODAN010000001">
    <property type="protein sequence ID" value="KAK1927801.1"/>
    <property type="molecule type" value="Genomic_DNA"/>
</dbReference>
<feature type="compositionally biased region" description="Low complexity" evidence="1">
    <location>
        <begin position="345"/>
        <end position="366"/>
    </location>
</feature>
<feature type="compositionally biased region" description="Pro residues" evidence="1">
    <location>
        <begin position="367"/>
        <end position="377"/>
    </location>
</feature>
<evidence type="ECO:0000259" key="2">
    <source>
        <dbReference type="PROSITE" id="PS51159"/>
    </source>
</evidence>
<organism evidence="3 4">
    <name type="scientific">Papiliotrema laurentii</name>
    <name type="common">Cryptococcus laurentii</name>
    <dbReference type="NCBI Taxonomy" id="5418"/>
    <lineage>
        <taxon>Eukaryota</taxon>
        <taxon>Fungi</taxon>
        <taxon>Dikarya</taxon>
        <taxon>Basidiomycota</taxon>
        <taxon>Agaricomycotina</taxon>
        <taxon>Tremellomycetes</taxon>
        <taxon>Tremellales</taxon>
        <taxon>Rhynchogastremaceae</taxon>
        <taxon>Papiliotrema</taxon>
    </lineage>
</organism>
<protein>
    <recommendedName>
        <fullName evidence="2">CBM21 domain-containing protein</fullName>
    </recommendedName>
</protein>
<feature type="compositionally biased region" description="Polar residues" evidence="1">
    <location>
        <begin position="945"/>
        <end position="975"/>
    </location>
</feature>
<feature type="region of interest" description="Disordered" evidence="1">
    <location>
        <begin position="1040"/>
        <end position="1080"/>
    </location>
</feature>
<evidence type="ECO:0000313" key="3">
    <source>
        <dbReference type="EMBL" id="KAK1927801.1"/>
    </source>
</evidence>
<dbReference type="GO" id="GO:0008157">
    <property type="term" value="F:protein phosphatase 1 binding"/>
    <property type="evidence" value="ECO:0007669"/>
    <property type="project" value="TreeGrafter"/>
</dbReference>
<gene>
    <name evidence="3" type="ORF">DB88DRAFT_49129</name>
</gene>
<feature type="region of interest" description="Disordered" evidence="1">
    <location>
        <begin position="336"/>
        <end position="432"/>
    </location>
</feature>
<feature type="region of interest" description="Disordered" evidence="1">
    <location>
        <begin position="1"/>
        <end position="48"/>
    </location>
</feature>
<dbReference type="PROSITE" id="PS51159">
    <property type="entry name" value="CBM21"/>
    <property type="match status" value="1"/>
</dbReference>
<dbReference type="PANTHER" id="PTHR12307:SF36">
    <property type="entry name" value="GLYCOGEN-BINDING SUBUNIT 76A"/>
    <property type="match status" value="1"/>
</dbReference>
<accession>A0AAD9L924</accession>
<evidence type="ECO:0000256" key="1">
    <source>
        <dbReference type="SAM" id="MobiDB-lite"/>
    </source>
</evidence>
<feature type="compositionally biased region" description="Polar residues" evidence="1">
    <location>
        <begin position="756"/>
        <end position="772"/>
    </location>
</feature>
<feature type="region of interest" description="Disordered" evidence="1">
    <location>
        <begin position="909"/>
        <end position="998"/>
    </location>
</feature>
<sequence length="1130" mass="121840">MRPQLADPIRGVPRPQAPSRHPFDLGIQDLFPGHQAETSQSDFPPRRLHQQPALGRVKELTVLDQACYPTPPASPDLDLPALELNATPPDSGALVTVQLDDIVDLDSDDEEVDQQIDSGSESIDTTEETVKIETPPSVRFAPIPIPVILDTPHHLPQIAGFRLRSPASLLALTGGQRSLELDFHQSLWDRMPYSAAAAAIHARQVTDEDMVEAIVGGEKPEKRVNSLQWSLRQESNDRSSIFIHPPTPERDSASPRLDAAKSASSAASSPDVTAEETTVDVKIVPSVNVASPPNGNRTMPVPLQVLPEVRSPPRRTIPMAVEALPVLPKRTRRPRMFGFTEMPDSGSSAGSSAANSRNTSPERPSSPALPLPSPSASPGPASQVIPRRQHPIRARSETHLPTISSTSGLSAPPISSSNVSQSPSLPSPRRRENGLKLDFTGIIPIASAADAQSSVIPSPYSAKLIRKKSGEILKPALKYGGPLATNGTPLEGPRTDISPASPASARFESKSCPTTPSCPKYVHFDSQLERVKLFLHDQKPEIVSRSGSPNEHWTTSEGEEYPFPSTDEEREDKRILQIKLPNFPTYHAPDTDLYLESLFLDDDRKSLRGMMLCKNYSYQKWVAVRFTFDFWQTTSEVTASHKDVVKGGKYDRFSFVIKLGDILPRIEEKTMFLAIRYNTDGREIWDSNGGQNYQVLFEKVKAVNPVTVPKRNSVSIQPGMGKAIGGRTSQWSVTGGNADDRLADLRAKLSRLSADDMSTSPPQLSPNRSFAMSPNRRGGAPLRASGGSPNASPQRSFSSLDTRTSDLPSAGGALAARYDFGAALKTARKTSPSMQKVELPDVQTGLINYARVNKSHAATEFYSPRFSPNPLPGGSMPETFYNAASVGSSDSLHSMNGAQIPDALAVPDLKVSEPSPPLPEEKTPVSKPLVTGVTASPKRPALARSATSPAAISPRDSPSSLDTFGSGLDTPSESPRSPLDDNFPRWSPGNMSDKRDDMSHASYSSFIEQFCWGGAAQSPPRRTQSSSSLDAYFANNVNGYGGGSHTPPLGGATTPRPSSFPSAKQTPTGTSTPSSTSSYFTSYSRISNGRDDFSGGEEGLGLEIDRGSPRFAAVRMDGMEMGRMSPSVAC</sequence>
<dbReference type="GO" id="GO:0000164">
    <property type="term" value="C:protein phosphatase type 1 complex"/>
    <property type="evidence" value="ECO:0007669"/>
    <property type="project" value="TreeGrafter"/>
</dbReference>
<feature type="compositionally biased region" description="Polar residues" evidence="1">
    <location>
        <begin position="1055"/>
        <end position="1065"/>
    </location>
</feature>